<dbReference type="OrthoDB" id="9780312at2"/>
<protein>
    <submittedName>
        <fullName evidence="3">Two-component system, chemotaxis family, response regulator CheY</fullName>
    </submittedName>
</protein>
<dbReference type="InterPro" id="IPR011006">
    <property type="entry name" value="CheY-like_superfamily"/>
</dbReference>
<dbReference type="SUPFAM" id="SSF52172">
    <property type="entry name" value="CheY-like"/>
    <property type="match status" value="1"/>
</dbReference>
<dbReference type="PANTHER" id="PTHR43228">
    <property type="entry name" value="TWO-COMPONENT RESPONSE REGULATOR"/>
    <property type="match status" value="1"/>
</dbReference>
<proteinExistence type="predicted"/>
<dbReference type="SMART" id="SM00448">
    <property type="entry name" value="REC"/>
    <property type="match status" value="1"/>
</dbReference>
<evidence type="ECO:0000313" key="4">
    <source>
        <dbReference type="Proteomes" id="UP000184171"/>
    </source>
</evidence>
<evidence type="ECO:0000256" key="1">
    <source>
        <dbReference type="PROSITE-ProRule" id="PRU00169"/>
    </source>
</evidence>
<dbReference type="RefSeq" id="WP_139249379.1">
    <property type="nucleotide sequence ID" value="NZ_FQZT01000009.1"/>
</dbReference>
<dbReference type="PROSITE" id="PS50110">
    <property type="entry name" value="RESPONSE_REGULATORY"/>
    <property type="match status" value="1"/>
</dbReference>
<dbReference type="PANTHER" id="PTHR43228:SF1">
    <property type="entry name" value="TWO-COMPONENT RESPONSE REGULATOR ARR22"/>
    <property type="match status" value="1"/>
</dbReference>
<accession>A0A1M6JXT8</accession>
<dbReference type="GO" id="GO:0000160">
    <property type="term" value="P:phosphorelay signal transduction system"/>
    <property type="evidence" value="ECO:0007669"/>
    <property type="project" value="InterPro"/>
</dbReference>
<dbReference type="Gene3D" id="3.40.50.2300">
    <property type="match status" value="1"/>
</dbReference>
<keyword evidence="1" id="KW-0597">Phosphoprotein</keyword>
<feature type="domain" description="Response regulatory" evidence="2">
    <location>
        <begin position="4"/>
        <end position="119"/>
    </location>
</feature>
<dbReference type="EMBL" id="FQZT01000009">
    <property type="protein sequence ID" value="SHJ51509.1"/>
    <property type="molecule type" value="Genomic_DNA"/>
</dbReference>
<dbReference type="Proteomes" id="UP000184171">
    <property type="component" value="Unassembled WGS sequence"/>
</dbReference>
<organism evidence="3 4">
    <name type="scientific">Malonomonas rubra DSM 5091</name>
    <dbReference type="NCBI Taxonomy" id="1122189"/>
    <lineage>
        <taxon>Bacteria</taxon>
        <taxon>Pseudomonadati</taxon>
        <taxon>Thermodesulfobacteriota</taxon>
        <taxon>Desulfuromonadia</taxon>
        <taxon>Desulfuromonadales</taxon>
        <taxon>Geopsychrobacteraceae</taxon>
        <taxon>Malonomonas</taxon>
    </lineage>
</organism>
<name>A0A1M6JXT8_MALRU</name>
<gene>
    <name evidence="3" type="ORF">SAMN02745165_02559</name>
</gene>
<dbReference type="CDD" id="cd17542">
    <property type="entry name" value="REC_CheY"/>
    <property type="match status" value="1"/>
</dbReference>
<evidence type="ECO:0000313" key="3">
    <source>
        <dbReference type="EMBL" id="SHJ51509.1"/>
    </source>
</evidence>
<dbReference type="InterPro" id="IPR001789">
    <property type="entry name" value="Sig_transdc_resp-reg_receiver"/>
</dbReference>
<sequence length="121" mass="13370">MAKQVMIVDDALFMRSMLRDIFEAAGWQVVAEAENGQQAVELFAQHQPDLVTMDIVMPEMSGLDAMQKILSDYPEAKVVMCSALGQESMVMEAIKAGAKDFIVKPFQDEQVIDVVDRVCAA</sequence>
<reference evidence="3 4" key="1">
    <citation type="submission" date="2016-11" db="EMBL/GenBank/DDBJ databases">
        <authorList>
            <person name="Jaros S."/>
            <person name="Januszkiewicz K."/>
            <person name="Wedrychowicz H."/>
        </authorList>
    </citation>
    <scope>NUCLEOTIDE SEQUENCE [LARGE SCALE GENOMIC DNA]</scope>
    <source>
        <strain evidence="3 4">DSM 5091</strain>
    </source>
</reference>
<dbReference type="AlphaFoldDB" id="A0A1M6JXT8"/>
<dbReference type="InterPro" id="IPR052048">
    <property type="entry name" value="ST_Response_Regulator"/>
</dbReference>
<dbReference type="STRING" id="1122189.SAMN02745165_02559"/>
<dbReference type="Pfam" id="PF00072">
    <property type="entry name" value="Response_reg"/>
    <property type="match status" value="1"/>
</dbReference>
<keyword evidence="4" id="KW-1185">Reference proteome</keyword>
<evidence type="ECO:0000259" key="2">
    <source>
        <dbReference type="PROSITE" id="PS50110"/>
    </source>
</evidence>
<feature type="modified residue" description="4-aspartylphosphate" evidence="1">
    <location>
        <position position="54"/>
    </location>
</feature>